<dbReference type="GO" id="GO:0007165">
    <property type="term" value="P:signal transduction"/>
    <property type="evidence" value="ECO:0007669"/>
    <property type="project" value="UniProtKB-KW"/>
</dbReference>
<evidence type="ECO:0000256" key="2">
    <source>
        <dbReference type="PROSITE-ProRule" id="PRU00284"/>
    </source>
</evidence>
<feature type="transmembrane region" description="Helical" evidence="4">
    <location>
        <begin position="7"/>
        <end position="27"/>
    </location>
</feature>
<keyword evidence="1 2" id="KW-0807">Transducer</keyword>
<accession>A0ABC9VEA8</accession>
<keyword evidence="7" id="KW-1185">Reference proteome</keyword>
<keyword evidence="4" id="KW-0472">Membrane</keyword>
<dbReference type="PANTHER" id="PTHR32089:SF112">
    <property type="entry name" value="LYSOZYME-LIKE PROTEIN-RELATED"/>
    <property type="match status" value="1"/>
</dbReference>
<evidence type="ECO:0000313" key="7">
    <source>
        <dbReference type="Proteomes" id="UP000023566"/>
    </source>
</evidence>
<dbReference type="Pfam" id="PF00015">
    <property type="entry name" value="MCPsignal"/>
    <property type="match status" value="1"/>
</dbReference>
<organism evidence="6 7">
    <name type="scientific">Parageobacillus genomosp. 1</name>
    <dbReference type="NCBI Taxonomy" id="1295642"/>
    <lineage>
        <taxon>Bacteria</taxon>
        <taxon>Bacillati</taxon>
        <taxon>Bacillota</taxon>
        <taxon>Bacilli</taxon>
        <taxon>Bacillales</taxon>
        <taxon>Anoxybacillaceae</taxon>
        <taxon>Parageobacillus</taxon>
    </lineage>
</organism>
<feature type="domain" description="Methyl-accepting transducer" evidence="5">
    <location>
        <begin position="95"/>
        <end position="331"/>
    </location>
</feature>
<keyword evidence="3" id="KW-0175">Coiled coil</keyword>
<evidence type="ECO:0000259" key="5">
    <source>
        <dbReference type="PROSITE" id="PS50111"/>
    </source>
</evidence>
<dbReference type="Proteomes" id="UP000023566">
    <property type="component" value="Chromosome"/>
</dbReference>
<comment type="caution">
    <text evidence="6">The sequence shown here is derived from an EMBL/GenBank/DDBJ whole genome shotgun (WGS) entry which is preliminary data.</text>
</comment>
<sequence length="386" mass="42483">MSVKIKMNGLLSISFLLPTVLLLLYFVKHSFHWLIGSAILSSFISVLVTAVLFNRKFSVESKQISEEEQALSNEKDEVMVFFQSLEHDAEELKDSLQTLCENMENISKVATDILKGANIQSENVERSTEAMMDISSGIQQIASNAQNVSNTSTTTLQAVADGFKAIETVIGQMESIHQKVENLSQVITDLSKHSREIGNIVNTITEISNQTNLLALNAAIEAARAGEHGRGFAVVADEVRKLSEEATASTNQISEIVSSIQENISKSVEYMNEGKAEVTNGIRIVNDAKRAFEVIQSDMDNVLQQIIEVSAAVQQLSASSDEIRKITEFTKNVQKGGVEKIQNMNELFDELITAANAILSSAHHLHQKVNNANQQEENTYAKSTVH</sequence>
<dbReference type="AlphaFoldDB" id="A0ABC9VEA8"/>
<dbReference type="SUPFAM" id="SSF58104">
    <property type="entry name" value="Methyl-accepting chemotaxis protein (MCP) signaling domain"/>
    <property type="match status" value="1"/>
</dbReference>
<feature type="transmembrane region" description="Helical" evidence="4">
    <location>
        <begin position="33"/>
        <end position="53"/>
    </location>
</feature>
<dbReference type="PROSITE" id="PS50111">
    <property type="entry name" value="CHEMOTAXIS_TRANSDUC_2"/>
    <property type="match status" value="1"/>
</dbReference>
<dbReference type="PANTHER" id="PTHR32089">
    <property type="entry name" value="METHYL-ACCEPTING CHEMOTAXIS PROTEIN MCPB"/>
    <property type="match status" value="1"/>
</dbReference>
<evidence type="ECO:0000256" key="3">
    <source>
        <dbReference type="SAM" id="Coils"/>
    </source>
</evidence>
<keyword evidence="4" id="KW-1133">Transmembrane helix</keyword>
<dbReference type="InterPro" id="IPR004089">
    <property type="entry name" value="MCPsignal_dom"/>
</dbReference>
<dbReference type="Gene3D" id="1.10.287.950">
    <property type="entry name" value="Methyl-accepting chemotaxis protein"/>
    <property type="match status" value="1"/>
</dbReference>
<dbReference type="RefSeq" id="WP_052351480.1">
    <property type="nucleotide sequence ID" value="NZ_CM002692.1"/>
</dbReference>
<evidence type="ECO:0000256" key="1">
    <source>
        <dbReference type="ARBA" id="ARBA00023224"/>
    </source>
</evidence>
<dbReference type="CDD" id="cd11386">
    <property type="entry name" value="MCP_signal"/>
    <property type="match status" value="1"/>
</dbReference>
<evidence type="ECO:0000256" key="4">
    <source>
        <dbReference type="SAM" id="Phobius"/>
    </source>
</evidence>
<reference evidence="6 7" key="1">
    <citation type="journal article" date="2014" name="Appl. Microbiol. Biotechnol.">
        <title>Transformable facultative thermophile Geobacillus stearothermophilus NUB3621 as a host strain for metabolic engineering.</title>
        <authorList>
            <person name="Blanchard K."/>
            <person name="Robic S."/>
            <person name="Matsumura I."/>
        </authorList>
    </citation>
    <scope>NUCLEOTIDE SEQUENCE [LARGE SCALE GENOMIC DNA]</scope>
    <source>
        <strain evidence="6 7">NUB3621</strain>
    </source>
</reference>
<dbReference type="SMART" id="SM00283">
    <property type="entry name" value="MA"/>
    <property type="match status" value="1"/>
</dbReference>
<dbReference type="EMBL" id="AOTZ01000005">
    <property type="protein sequence ID" value="EZP76712.1"/>
    <property type="molecule type" value="Genomic_DNA"/>
</dbReference>
<proteinExistence type="predicted"/>
<name>A0ABC9VEA8_9BACL</name>
<feature type="coiled-coil region" evidence="3">
    <location>
        <begin position="82"/>
        <end position="109"/>
    </location>
</feature>
<keyword evidence="4" id="KW-0812">Transmembrane</keyword>
<gene>
    <name evidence="6" type="ORF">H839_08958</name>
</gene>
<protein>
    <submittedName>
        <fullName evidence="6">Methyl-accepting chemotaxis protein</fullName>
    </submittedName>
</protein>
<evidence type="ECO:0000313" key="6">
    <source>
        <dbReference type="EMBL" id="EZP76712.1"/>
    </source>
</evidence>